<feature type="domain" description="ABC transmembrane type-1" evidence="9">
    <location>
        <begin position="199"/>
        <end position="405"/>
    </location>
</feature>
<dbReference type="EMBL" id="CP067393">
    <property type="protein sequence ID" value="QQP85671.1"/>
    <property type="molecule type" value="Genomic_DNA"/>
</dbReference>
<dbReference type="GO" id="GO:0055085">
    <property type="term" value="P:transmembrane transport"/>
    <property type="evidence" value="ECO:0007669"/>
    <property type="project" value="InterPro"/>
</dbReference>
<evidence type="ECO:0000259" key="9">
    <source>
        <dbReference type="PROSITE" id="PS50928"/>
    </source>
</evidence>
<comment type="similarity">
    <text evidence="2">Belongs to the binding-protein-dependent transport system permease family. CysTW subfamily.</text>
</comment>
<evidence type="ECO:0000256" key="5">
    <source>
        <dbReference type="ARBA" id="ARBA00022692"/>
    </source>
</evidence>
<sequence>MEQTLEHQQRLKKRLNKSGRKKRWISRFLVIPAIAFLVFFFLIPLGDILCKSIINPEIHKNLPTTLEALKNWDGKSTPDEEVFRALVNDLREARKQGVAGAIGRRLGYEDDKYRVMISATLRRLPAPQVTDVKSTVIKASPLWQEPSTWQTIQWSSSVLTSRYLLQSFDYKIDPQTGKLTPITIKIHNEEVANYHVKILFRTLWMSFIITFFCIVIGYPLAYWLACQPTKRANLFLILVLLPFWTSLLVRTTGWYILLQSNGLANYLLQFLNIVDHPTSFIPGRFAVYIAMIHILLPFIVLPLYAVMRGISSSHLRAAISLGAHPVYAFFTAYVPQTYAGLRAGILLVFIMAIGYYITPALLGGPADQMISYFINYYTNETNNWGLAAALSVQLMAIVIVLSWIYSKISYRRRKA</sequence>
<dbReference type="InterPro" id="IPR000515">
    <property type="entry name" value="MetI-like"/>
</dbReference>
<feature type="transmembrane region" description="Helical" evidence="8">
    <location>
        <begin position="343"/>
        <end position="364"/>
    </location>
</feature>
<name>A0A974RWX9_9GAMM</name>
<feature type="transmembrane region" description="Helical" evidence="8">
    <location>
        <begin position="384"/>
        <end position="405"/>
    </location>
</feature>
<dbReference type="CDD" id="cd06261">
    <property type="entry name" value="TM_PBP2"/>
    <property type="match status" value="1"/>
</dbReference>
<dbReference type="AlphaFoldDB" id="A0A974RWX9"/>
<keyword evidence="4" id="KW-1003">Cell membrane</keyword>
<proteinExistence type="inferred from homology"/>
<dbReference type="PANTHER" id="PTHR42929:SF5">
    <property type="entry name" value="ABC TRANSPORTER PERMEASE PROTEIN"/>
    <property type="match status" value="1"/>
</dbReference>
<dbReference type="PROSITE" id="PS50928">
    <property type="entry name" value="ABC_TM1"/>
    <property type="match status" value="1"/>
</dbReference>
<feature type="transmembrane region" description="Helical" evidence="8">
    <location>
        <begin position="24"/>
        <end position="45"/>
    </location>
</feature>
<evidence type="ECO:0000256" key="7">
    <source>
        <dbReference type="ARBA" id="ARBA00023136"/>
    </source>
</evidence>
<dbReference type="GO" id="GO:0005886">
    <property type="term" value="C:plasma membrane"/>
    <property type="evidence" value="ECO:0007669"/>
    <property type="project" value="UniProtKB-SubCell"/>
</dbReference>
<feature type="transmembrane region" description="Helical" evidence="8">
    <location>
        <begin position="285"/>
        <end position="306"/>
    </location>
</feature>
<evidence type="ECO:0000256" key="1">
    <source>
        <dbReference type="ARBA" id="ARBA00004651"/>
    </source>
</evidence>
<evidence type="ECO:0000256" key="4">
    <source>
        <dbReference type="ARBA" id="ARBA00022475"/>
    </source>
</evidence>
<evidence type="ECO:0000256" key="8">
    <source>
        <dbReference type="SAM" id="Phobius"/>
    </source>
</evidence>
<accession>A0A974RWX9</accession>
<feature type="transmembrane region" description="Helical" evidence="8">
    <location>
        <begin position="232"/>
        <end position="257"/>
    </location>
</feature>
<gene>
    <name evidence="10" type="ORF">JHT90_15095</name>
</gene>
<comment type="subcellular location">
    <subcellularLocation>
        <location evidence="1">Cell membrane</location>
        <topology evidence="1">Multi-pass membrane protein</topology>
    </subcellularLocation>
</comment>
<keyword evidence="7 8" id="KW-0472">Membrane</keyword>
<evidence type="ECO:0000256" key="2">
    <source>
        <dbReference type="ARBA" id="ARBA00007069"/>
    </source>
</evidence>
<dbReference type="PANTHER" id="PTHR42929">
    <property type="entry name" value="INNER MEMBRANE ABC TRANSPORTER PERMEASE PROTEIN YDCU-RELATED-RELATED"/>
    <property type="match status" value="1"/>
</dbReference>
<dbReference type="SUPFAM" id="SSF161098">
    <property type="entry name" value="MetI-like"/>
    <property type="match status" value="1"/>
</dbReference>
<dbReference type="KEGG" id="eaz:JHT90_15095"/>
<evidence type="ECO:0000256" key="6">
    <source>
        <dbReference type="ARBA" id="ARBA00022989"/>
    </source>
</evidence>
<evidence type="ECO:0000313" key="11">
    <source>
        <dbReference type="Proteomes" id="UP000595278"/>
    </source>
</evidence>
<feature type="transmembrane region" description="Helical" evidence="8">
    <location>
        <begin position="203"/>
        <end position="225"/>
    </location>
</feature>
<dbReference type="InterPro" id="IPR035906">
    <property type="entry name" value="MetI-like_sf"/>
</dbReference>
<organism evidence="10 11">
    <name type="scientific">Entomomonas asaccharolytica</name>
    <dbReference type="NCBI Taxonomy" id="2785331"/>
    <lineage>
        <taxon>Bacteria</taxon>
        <taxon>Pseudomonadati</taxon>
        <taxon>Pseudomonadota</taxon>
        <taxon>Gammaproteobacteria</taxon>
        <taxon>Pseudomonadales</taxon>
        <taxon>Pseudomonadaceae</taxon>
        <taxon>Entomomonas</taxon>
    </lineage>
</organism>
<keyword evidence="6 8" id="KW-1133">Transmembrane helix</keyword>
<dbReference type="RefSeq" id="WP_201092515.1">
    <property type="nucleotide sequence ID" value="NZ_CP067393.1"/>
</dbReference>
<keyword evidence="11" id="KW-1185">Reference proteome</keyword>
<dbReference type="Proteomes" id="UP000595278">
    <property type="component" value="Chromosome"/>
</dbReference>
<evidence type="ECO:0000256" key="3">
    <source>
        <dbReference type="ARBA" id="ARBA00022448"/>
    </source>
</evidence>
<protein>
    <submittedName>
        <fullName evidence="10">ABC transporter permease</fullName>
    </submittedName>
</protein>
<keyword evidence="5 8" id="KW-0812">Transmembrane</keyword>
<evidence type="ECO:0000313" key="10">
    <source>
        <dbReference type="EMBL" id="QQP85671.1"/>
    </source>
</evidence>
<dbReference type="Gene3D" id="1.10.3720.10">
    <property type="entry name" value="MetI-like"/>
    <property type="match status" value="1"/>
</dbReference>
<keyword evidence="3" id="KW-0813">Transport</keyword>
<reference evidence="10 11" key="1">
    <citation type="submission" date="2021-01" db="EMBL/GenBank/DDBJ databases">
        <title>Entomomonas sp. F2A isolated from a house cricket (Acheta domesticus).</title>
        <authorList>
            <person name="Spergser J."/>
            <person name="Busse H.-J."/>
        </authorList>
    </citation>
    <scope>NUCLEOTIDE SEQUENCE [LARGE SCALE GENOMIC DNA]</scope>
    <source>
        <strain evidence="10 11">F2A</strain>
    </source>
</reference>